<dbReference type="Pfam" id="PF00535">
    <property type="entry name" value="Glycos_transf_2"/>
    <property type="match status" value="1"/>
</dbReference>
<organism evidence="2 3">
    <name type="scientific">Shewanella psychropiezotolerans</name>
    <dbReference type="NCBI Taxonomy" id="2593655"/>
    <lineage>
        <taxon>Bacteria</taxon>
        <taxon>Pseudomonadati</taxon>
        <taxon>Pseudomonadota</taxon>
        <taxon>Gammaproteobacteria</taxon>
        <taxon>Alteromonadales</taxon>
        <taxon>Shewanellaceae</taxon>
        <taxon>Shewanella</taxon>
    </lineage>
</organism>
<dbReference type="PANTHER" id="PTHR43685">
    <property type="entry name" value="GLYCOSYLTRANSFERASE"/>
    <property type="match status" value="1"/>
</dbReference>
<dbReference type="SUPFAM" id="SSF53448">
    <property type="entry name" value="Nucleotide-diphospho-sugar transferases"/>
    <property type="match status" value="1"/>
</dbReference>
<dbReference type="CDD" id="cd00761">
    <property type="entry name" value="Glyco_tranf_GTA_type"/>
    <property type="match status" value="1"/>
</dbReference>
<dbReference type="RefSeq" id="WP_144045808.1">
    <property type="nucleotide sequence ID" value="NZ_CP041614.1"/>
</dbReference>
<dbReference type="InterPro" id="IPR050834">
    <property type="entry name" value="Glycosyltransf_2"/>
</dbReference>
<sequence length="315" mass="36044">MKVSVLILSYNFEPYIEACLLSVLTQITDFDFEVLCIDDASSDNSASVIKALATQHTNLHFFENKVNLDGKLSLIKIMQASTGHYLIFMDGDDLALPGKLQAMVNYLEQHPECALVYHEAESFDSATNQTLGYWSRDFYNWQYIPQQANAEHLVKYGTFLNTSSVGFRRHDKMVDAIDGSYGLVGDYSWHILNTMYAGGSIDFINQVYGRYRVHNNNCTSRIKSDLNRREACLDSQIWACDKALALGMDNDTVAKGKAHHYFATAMYFLKLHEDARFTRFITESATFNQFFDARHHLAWELRENPNMARAKLFIT</sequence>
<evidence type="ECO:0000313" key="3">
    <source>
        <dbReference type="Proteomes" id="UP000315947"/>
    </source>
</evidence>
<accession>A0ABX5WXB2</accession>
<protein>
    <submittedName>
        <fullName evidence="2">Glycosyltransferase family 2 protein</fullName>
    </submittedName>
</protein>
<feature type="domain" description="Glycosyltransferase 2-like" evidence="1">
    <location>
        <begin position="4"/>
        <end position="145"/>
    </location>
</feature>
<dbReference type="InterPro" id="IPR029044">
    <property type="entry name" value="Nucleotide-diphossugar_trans"/>
</dbReference>
<dbReference type="Proteomes" id="UP000315947">
    <property type="component" value="Chromosome"/>
</dbReference>
<proteinExistence type="predicted"/>
<dbReference type="InterPro" id="IPR001173">
    <property type="entry name" value="Glyco_trans_2-like"/>
</dbReference>
<dbReference type="EMBL" id="CP041614">
    <property type="protein sequence ID" value="QDO83431.1"/>
    <property type="molecule type" value="Genomic_DNA"/>
</dbReference>
<keyword evidence="3" id="KW-1185">Reference proteome</keyword>
<reference evidence="2 3" key="1">
    <citation type="submission" date="2019-07" db="EMBL/GenBank/DDBJ databases">
        <title>Shewanella sp. YLB-06 whole genomic sequence.</title>
        <authorList>
            <person name="Yu L."/>
        </authorList>
    </citation>
    <scope>NUCLEOTIDE SEQUENCE [LARGE SCALE GENOMIC DNA]</scope>
    <source>
        <strain evidence="2 3">YLB-06</strain>
    </source>
</reference>
<evidence type="ECO:0000259" key="1">
    <source>
        <dbReference type="Pfam" id="PF00535"/>
    </source>
</evidence>
<dbReference type="PANTHER" id="PTHR43685:SF11">
    <property type="entry name" value="GLYCOSYLTRANSFERASE TAGX-RELATED"/>
    <property type="match status" value="1"/>
</dbReference>
<gene>
    <name evidence="2" type="ORF">FM037_09565</name>
</gene>
<name>A0ABX5WXB2_9GAMM</name>
<dbReference type="Gene3D" id="3.90.550.10">
    <property type="entry name" value="Spore Coat Polysaccharide Biosynthesis Protein SpsA, Chain A"/>
    <property type="match status" value="1"/>
</dbReference>
<evidence type="ECO:0000313" key="2">
    <source>
        <dbReference type="EMBL" id="QDO83431.1"/>
    </source>
</evidence>